<sequence length="644" mass="72474">MAITPPQLLTWHFGTCRVSTFLTTVMANPNARERRRTKPGADDAKSQPKDSKNQNDASGTRNAEETVQKTNSGSSLRSLLIYAIIFATLAFYLRDFFKVLLEPWIDFADSKLHGVTSSAPGEIVADIEKRNAIVDSFKHVRPSSMHGAPMAKRDAMGADEYHPISHQGTNLSDAGGIGYTVVDSLDTMMMMGLDNEVARARKWIDEKLSFEKDGSFSTFETTIRVLGGLLSAYHLSGGDKLYLEKAVDLADRMLPAFDTPSGLPLSSVNLAKRVGIPDRDNNGWVSTAEVSTLQLELRYLSELTDDDTYWRAAEKVMYLIRQSKINPHVVTIFMDPESGAFIPFDIRLGSRGDSYYEYLLKQYLQTNRTEEVYKSMYLEAMDAVNKHLVKRSKLTSITYTSELIPERRQGGDTYWRLVPKQDHLVCFLGGSLMLGATTAGALKENVSIPPHPSELSPDAKRDWRVGVELIRTCMLTHKTQTLPNDGVDSTMMGAPRDWYIKGAKPGHPPPLDARYILRPETVESLFIAYRLTGDNKYREYGWRIFQAIEKHCKVSTGGYAAVLNVDELPVTLEDKMETFLLSETLKYLYLLFSDADDIPLSSTFLTIYFHHVILTQKRLYSEYVFNTEAHPLPIFNPSIRTGFS</sequence>
<protein>
    <recommendedName>
        <fullName evidence="12">alpha-1,2-Mannosidase</fullName>
        <ecNumber evidence="12">3.2.1.-</ecNumber>
    </recommendedName>
</protein>
<accession>A0A9Q5HZR7</accession>
<comment type="pathway">
    <text evidence="2">Protein modification; protein glycosylation.</text>
</comment>
<evidence type="ECO:0000256" key="2">
    <source>
        <dbReference type="ARBA" id="ARBA00004922"/>
    </source>
</evidence>
<evidence type="ECO:0000256" key="10">
    <source>
        <dbReference type="PIRSR" id="PIRSR601382-2"/>
    </source>
</evidence>
<dbReference type="GO" id="GO:0004571">
    <property type="term" value="F:mannosyl-oligosaccharide 1,2-alpha-mannosidase activity"/>
    <property type="evidence" value="ECO:0007669"/>
    <property type="project" value="UniProtKB-EC"/>
</dbReference>
<evidence type="ECO:0000256" key="6">
    <source>
        <dbReference type="ARBA" id="ARBA00022837"/>
    </source>
</evidence>
<keyword evidence="6 10" id="KW-0106">Calcium</keyword>
<dbReference type="GO" id="GO:0005509">
    <property type="term" value="F:calcium ion binding"/>
    <property type="evidence" value="ECO:0007669"/>
    <property type="project" value="InterPro"/>
</dbReference>
<keyword evidence="5 12" id="KW-0378">Hydrolase</keyword>
<proteinExistence type="inferred from homology"/>
<evidence type="ECO:0000256" key="1">
    <source>
        <dbReference type="ARBA" id="ARBA00001913"/>
    </source>
</evidence>
<evidence type="ECO:0000256" key="9">
    <source>
        <dbReference type="ARBA" id="ARBA00048605"/>
    </source>
</evidence>
<dbReference type="InterPro" id="IPR012341">
    <property type="entry name" value="6hp_glycosidase-like_sf"/>
</dbReference>
<dbReference type="PANTHER" id="PTHR11742">
    <property type="entry name" value="MANNOSYL-OLIGOSACCHARIDE ALPHA-1,2-MANNOSIDASE-RELATED"/>
    <property type="match status" value="1"/>
</dbReference>
<comment type="cofactor">
    <cofactor evidence="1 10">
        <name>Ca(2+)</name>
        <dbReference type="ChEBI" id="CHEBI:29108"/>
    </cofactor>
</comment>
<comment type="catalytic activity">
    <reaction evidence="9">
        <text>N(4)-(alpha-D-Man-(1-&gt;2)-alpha-D-Man-(1-&gt;2)-alpha-D-Man-(1-&gt;3)-[alpha-D-Man-(1-&gt;2)-alpha-D-Man-(1-&gt;3)-[alpha-D-Man-(1-&gt;2)-alpha-D-Man-(1-&gt;6)]-alpha-D-Man-(1-&gt;6)]-beta-D-Man-(1-&gt;4)-beta-D-GlcNAc-(1-&gt;4)-beta-D-GlcNAc)-L-asparaginyl-[protein] (N-glucan mannose isomer 9A1,2,3B1,2,3) + 4 H2O = N(4)-(alpha-D-Man-(1-&gt;3)-[alpha-D-Man-(1-&gt;3)-[alpha-D-Man-(1-&gt;6)]-alpha-D-Man-(1-&gt;6)]-beta-D-Man-(1-&gt;4)-beta-D-GlcNAc-(1-&gt;4)-beta-D-GlcNAc)-L-asparaginyl-[protein] (N-glucan mannose isomer 5A1,2) + 4 beta-D-mannose</text>
        <dbReference type="Rhea" id="RHEA:56008"/>
        <dbReference type="Rhea" id="RHEA-COMP:14356"/>
        <dbReference type="Rhea" id="RHEA-COMP:14367"/>
        <dbReference type="ChEBI" id="CHEBI:15377"/>
        <dbReference type="ChEBI" id="CHEBI:28563"/>
        <dbReference type="ChEBI" id="CHEBI:59087"/>
        <dbReference type="ChEBI" id="CHEBI:139493"/>
        <dbReference type="EC" id="3.2.1.113"/>
    </reaction>
</comment>
<comment type="catalytic activity">
    <reaction evidence="8">
        <text>N(4)-(alpha-D-Man-(1-&gt;2)-alpha-D-Man-(1-&gt;2)-alpha-D-Man-(1-&gt;3)-[alpha-D-Man-(1-&gt;3)-[alpha-D-Man-(1-&gt;2)-alpha-D-Man-(1-&gt;6)]-alpha-D-Man-(1-&gt;6)]-beta-D-Man-(1-&gt;4)-beta-D-GlcNAc-(1-&gt;4)-beta-D-GlcNAc)-L-asparaginyl-[protein] (N-glucan mannose isomer 8A1,2,3B1,3) + 3 H2O = N(4)-(alpha-D-Man-(1-&gt;3)-[alpha-D-Man-(1-&gt;3)-[alpha-D-Man-(1-&gt;6)]-alpha-D-Man-(1-&gt;6)]-beta-D-Man-(1-&gt;4)-beta-D-GlcNAc-(1-&gt;4)-beta-D-GlcNAc)-L-asparaginyl-[protein] (N-glucan mannose isomer 5A1,2) + 3 beta-D-mannose</text>
        <dbReference type="Rhea" id="RHEA:56028"/>
        <dbReference type="Rhea" id="RHEA-COMP:14358"/>
        <dbReference type="Rhea" id="RHEA-COMP:14367"/>
        <dbReference type="ChEBI" id="CHEBI:15377"/>
        <dbReference type="ChEBI" id="CHEBI:28563"/>
        <dbReference type="ChEBI" id="CHEBI:59087"/>
        <dbReference type="ChEBI" id="CHEBI:60628"/>
        <dbReference type="EC" id="3.2.1.113"/>
    </reaction>
</comment>
<keyword evidence="7 11" id="KW-1015">Disulfide bond</keyword>
<dbReference type="Pfam" id="PF01532">
    <property type="entry name" value="Glyco_hydro_47"/>
    <property type="match status" value="1"/>
</dbReference>
<comment type="similarity">
    <text evidence="3 12">Belongs to the glycosyl hydrolase 47 family.</text>
</comment>
<keyword evidence="15" id="KW-1185">Reference proteome</keyword>
<dbReference type="InterPro" id="IPR001382">
    <property type="entry name" value="Glyco_hydro_47"/>
</dbReference>
<reference evidence="14" key="1">
    <citation type="submission" date="2016-06" db="EMBL/GenBank/DDBJ databases">
        <title>Draft Genome sequence of the fungus Inonotus baumii.</title>
        <authorList>
            <person name="Zhu H."/>
            <person name="Lin W."/>
        </authorList>
    </citation>
    <scope>NUCLEOTIDE SEQUENCE</scope>
    <source>
        <strain evidence="14">821</strain>
    </source>
</reference>
<name>A0A9Q5HZR7_SANBA</name>
<dbReference type="InterPro" id="IPR036026">
    <property type="entry name" value="Seven-hairpin_glycosidases"/>
</dbReference>
<feature type="disulfide bond" evidence="11">
    <location>
        <begin position="426"/>
        <end position="473"/>
    </location>
</feature>
<dbReference type="PRINTS" id="PR00747">
    <property type="entry name" value="GLYHDRLASE47"/>
</dbReference>
<dbReference type="GO" id="GO:0016020">
    <property type="term" value="C:membrane"/>
    <property type="evidence" value="ECO:0007669"/>
    <property type="project" value="InterPro"/>
</dbReference>
<organism evidence="14 15">
    <name type="scientific">Sanghuangporus baumii</name>
    <name type="common">Phellinus baumii</name>
    <dbReference type="NCBI Taxonomy" id="108892"/>
    <lineage>
        <taxon>Eukaryota</taxon>
        <taxon>Fungi</taxon>
        <taxon>Dikarya</taxon>
        <taxon>Basidiomycota</taxon>
        <taxon>Agaricomycotina</taxon>
        <taxon>Agaricomycetes</taxon>
        <taxon>Hymenochaetales</taxon>
        <taxon>Hymenochaetaceae</taxon>
        <taxon>Sanghuangporus</taxon>
    </lineage>
</organism>
<keyword evidence="4 10" id="KW-0479">Metal-binding</keyword>
<dbReference type="SUPFAM" id="SSF48225">
    <property type="entry name" value="Seven-hairpin glycosidases"/>
    <property type="match status" value="1"/>
</dbReference>
<evidence type="ECO:0000256" key="11">
    <source>
        <dbReference type="PIRSR" id="PIRSR601382-3"/>
    </source>
</evidence>
<dbReference type="GO" id="GO:0005975">
    <property type="term" value="P:carbohydrate metabolic process"/>
    <property type="evidence" value="ECO:0007669"/>
    <property type="project" value="InterPro"/>
</dbReference>
<evidence type="ECO:0000313" key="15">
    <source>
        <dbReference type="Proteomes" id="UP000757232"/>
    </source>
</evidence>
<evidence type="ECO:0000256" key="12">
    <source>
        <dbReference type="RuleBase" id="RU361193"/>
    </source>
</evidence>
<dbReference type="OrthoDB" id="8118055at2759"/>
<dbReference type="AlphaFoldDB" id="A0A9Q5HZR7"/>
<dbReference type="GO" id="GO:0036503">
    <property type="term" value="P:ERAD pathway"/>
    <property type="evidence" value="ECO:0007669"/>
    <property type="project" value="UniProtKB-ARBA"/>
</dbReference>
<feature type="compositionally biased region" description="Basic and acidic residues" evidence="13">
    <location>
        <begin position="39"/>
        <end position="53"/>
    </location>
</feature>
<evidence type="ECO:0000256" key="3">
    <source>
        <dbReference type="ARBA" id="ARBA00007658"/>
    </source>
</evidence>
<evidence type="ECO:0000256" key="8">
    <source>
        <dbReference type="ARBA" id="ARBA00047669"/>
    </source>
</evidence>
<dbReference type="Proteomes" id="UP000757232">
    <property type="component" value="Unassembled WGS sequence"/>
</dbReference>
<feature type="region of interest" description="Disordered" evidence="13">
    <location>
        <begin position="28"/>
        <end position="70"/>
    </location>
</feature>
<gene>
    <name evidence="14" type="ORF">A7U60_g3811</name>
</gene>
<dbReference type="EMBL" id="LNZH02000166">
    <property type="protein sequence ID" value="OCB89004.1"/>
    <property type="molecule type" value="Genomic_DNA"/>
</dbReference>
<evidence type="ECO:0000256" key="5">
    <source>
        <dbReference type="ARBA" id="ARBA00022801"/>
    </source>
</evidence>
<evidence type="ECO:0000256" key="4">
    <source>
        <dbReference type="ARBA" id="ARBA00022723"/>
    </source>
</evidence>
<evidence type="ECO:0000256" key="13">
    <source>
        <dbReference type="SAM" id="MobiDB-lite"/>
    </source>
</evidence>
<dbReference type="GO" id="GO:0005783">
    <property type="term" value="C:endoplasmic reticulum"/>
    <property type="evidence" value="ECO:0007669"/>
    <property type="project" value="TreeGrafter"/>
</dbReference>
<comment type="caution">
    <text evidence="14">The sequence shown here is derived from an EMBL/GenBank/DDBJ whole genome shotgun (WGS) entry which is preliminary data.</text>
</comment>
<dbReference type="InterPro" id="IPR050749">
    <property type="entry name" value="Glycosyl_Hydrolase_47"/>
</dbReference>
<dbReference type="EC" id="3.2.1.-" evidence="12"/>
<keyword evidence="12" id="KW-0326">Glycosidase</keyword>
<dbReference type="PANTHER" id="PTHR11742:SF55">
    <property type="entry name" value="ENDOPLASMIC RETICULUM MANNOSYL-OLIGOSACCHARIDE 1,2-ALPHA-MANNOSIDASE"/>
    <property type="match status" value="1"/>
</dbReference>
<evidence type="ECO:0000313" key="14">
    <source>
        <dbReference type="EMBL" id="OCB89004.1"/>
    </source>
</evidence>
<feature type="binding site" evidence="10">
    <location>
        <position position="627"/>
    </location>
    <ligand>
        <name>Ca(2+)</name>
        <dbReference type="ChEBI" id="CHEBI:29108"/>
    </ligand>
</feature>
<dbReference type="Gene3D" id="1.50.10.10">
    <property type="match status" value="1"/>
</dbReference>
<evidence type="ECO:0000256" key="7">
    <source>
        <dbReference type="ARBA" id="ARBA00023157"/>
    </source>
</evidence>